<evidence type="ECO:0000313" key="3">
    <source>
        <dbReference type="Proteomes" id="UP000605848"/>
    </source>
</evidence>
<feature type="region of interest" description="Disordered" evidence="1">
    <location>
        <begin position="174"/>
        <end position="195"/>
    </location>
</feature>
<name>A0A937D1B1_9HYPH</name>
<dbReference type="AlphaFoldDB" id="A0A937D1B1"/>
<evidence type="ECO:0000313" key="2">
    <source>
        <dbReference type="EMBL" id="MBL0408554.1"/>
    </source>
</evidence>
<sequence length="195" mass="21948">MARLVLLRCLTQPRPCERDANESSRIGSILDAETQLCSGFQRSSREEYRMSPSSHWTLFIARPGRDRQHVIRDPQGEPRIIFGEDDGTRINDRLARYLVASLNAGLEVEDPNPDEGWFLDNRGDGDEQDPAILICDPDFEVRLEILDTHCLEEDQALGRRIVALINTYFVQNKASHPSASPIGSSTGKQQTGSKR</sequence>
<proteinExistence type="predicted"/>
<dbReference type="EMBL" id="JAEQMY010000281">
    <property type="protein sequence ID" value="MBL0408554.1"/>
    <property type="molecule type" value="Genomic_DNA"/>
</dbReference>
<reference evidence="2" key="1">
    <citation type="submission" date="2021-01" db="EMBL/GenBank/DDBJ databases">
        <title>Microvirga sp.</title>
        <authorList>
            <person name="Kim M.K."/>
        </authorList>
    </citation>
    <scope>NUCLEOTIDE SEQUENCE</scope>
    <source>
        <strain evidence="2">5420S-16</strain>
    </source>
</reference>
<dbReference type="RefSeq" id="WP_202066530.1">
    <property type="nucleotide sequence ID" value="NZ_JAEQMY010000281.1"/>
</dbReference>
<protein>
    <submittedName>
        <fullName evidence="2">Uncharacterized protein</fullName>
    </submittedName>
</protein>
<comment type="caution">
    <text evidence="2">The sequence shown here is derived from an EMBL/GenBank/DDBJ whole genome shotgun (WGS) entry which is preliminary data.</text>
</comment>
<accession>A0A937D1B1</accession>
<gene>
    <name evidence="2" type="ORF">JKG68_32360</name>
</gene>
<evidence type="ECO:0000256" key="1">
    <source>
        <dbReference type="SAM" id="MobiDB-lite"/>
    </source>
</evidence>
<organism evidence="2 3">
    <name type="scientific">Microvirga aerilata</name>
    <dbReference type="NCBI Taxonomy" id="670292"/>
    <lineage>
        <taxon>Bacteria</taxon>
        <taxon>Pseudomonadati</taxon>
        <taxon>Pseudomonadota</taxon>
        <taxon>Alphaproteobacteria</taxon>
        <taxon>Hyphomicrobiales</taxon>
        <taxon>Methylobacteriaceae</taxon>
        <taxon>Microvirga</taxon>
    </lineage>
</organism>
<dbReference type="Proteomes" id="UP000605848">
    <property type="component" value="Unassembled WGS sequence"/>
</dbReference>
<keyword evidence="3" id="KW-1185">Reference proteome</keyword>